<organism evidence="2 3">
    <name type="scientific">Massilia eburnea</name>
    <dbReference type="NCBI Taxonomy" id="1776165"/>
    <lineage>
        <taxon>Bacteria</taxon>
        <taxon>Pseudomonadati</taxon>
        <taxon>Pseudomonadota</taxon>
        <taxon>Betaproteobacteria</taxon>
        <taxon>Burkholderiales</taxon>
        <taxon>Oxalobacteraceae</taxon>
        <taxon>Telluria group</taxon>
        <taxon>Massilia</taxon>
    </lineage>
</organism>
<reference evidence="2 3" key="1">
    <citation type="submission" date="2019-11" db="EMBL/GenBank/DDBJ databases">
        <title>Type strains purchased from KCTC, JCM and DSMZ.</title>
        <authorList>
            <person name="Lu H."/>
        </authorList>
    </citation>
    <scope>NUCLEOTIDE SEQUENCE [LARGE SCALE GENOMIC DNA]</scope>
    <source>
        <strain evidence="2 3">JCM 31587</strain>
    </source>
</reference>
<evidence type="ECO:0000313" key="2">
    <source>
        <dbReference type="EMBL" id="MTW09873.1"/>
    </source>
</evidence>
<dbReference type="RefSeq" id="WP_155452837.1">
    <property type="nucleotide sequence ID" value="NZ_WNKX01000003.1"/>
</dbReference>
<comment type="caution">
    <text evidence="2">The sequence shown here is derived from an EMBL/GenBank/DDBJ whole genome shotgun (WGS) entry which is preliminary data.</text>
</comment>
<accession>A0A6L6QDW5</accession>
<evidence type="ECO:0000313" key="3">
    <source>
        <dbReference type="Proteomes" id="UP000472320"/>
    </source>
</evidence>
<evidence type="ECO:0000256" key="1">
    <source>
        <dbReference type="SAM" id="SignalP"/>
    </source>
</evidence>
<feature type="chain" id="PRO_5026838772" evidence="1">
    <location>
        <begin position="21"/>
        <end position="249"/>
    </location>
</feature>
<proteinExistence type="predicted"/>
<dbReference type="InterPro" id="IPR007433">
    <property type="entry name" value="DUF481"/>
</dbReference>
<dbReference type="OrthoDB" id="5292716at2"/>
<feature type="signal peptide" evidence="1">
    <location>
        <begin position="1"/>
        <end position="20"/>
    </location>
</feature>
<dbReference type="Pfam" id="PF04338">
    <property type="entry name" value="DUF481"/>
    <property type="match status" value="1"/>
</dbReference>
<protein>
    <submittedName>
        <fullName evidence="2">DUF481 domain-containing protein</fullName>
    </submittedName>
</protein>
<keyword evidence="1" id="KW-0732">Signal</keyword>
<dbReference type="EMBL" id="WNKX01000003">
    <property type="protein sequence ID" value="MTW09873.1"/>
    <property type="molecule type" value="Genomic_DNA"/>
</dbReference>
<name>A0A6L6QDW5_9BURK</name>
<dbReference type="Proteomes" id="UP000472320">
    <property type="component" value="Unassembled WGS sequence"/>
</dbReference>
<keyword evidence="3" id="KW-1185">Reference proteome</keyword>
<sequence>MKYLTTLILASGLAAGNALAADEDIEHSSNVMVSAEVGAITTSGNTAGTSVTGRFEVLQDLPLWSNEYTGNGYFKEDRTRVNGEETSQRSAQRYQLGAKAGYKLLEENATLFVLANHSEDKFGAYTRSSSLGVGHGFRWYQSSNKTLDMEAGPGYFSATRANGEKENGLVLRGRAAFRWKLSDNAAFAQMLTVERASWNTHSTSETSLSTRINGSMQMKAAFSAINDSSVPADKTNTDTQTSVTLVYSF</sequence>
<gene>
    <name evidence="2" type="ORF">GM658_04610</name>
</gene>
<dbReference type="AlphaFoldDB" id="A0A6L6QDW5"/>